<evidence type="ECO:0000313" key="1">
    <source>
        <dbReference type="EMBL" id="GFT76373.1"/>
    </source>
</evidence>
<organism evidence="1 2">
    <name type="scientific">Nephila pilipes</name>
    <name type="common">Giant wood spider</name>
    <name type="synonym">Nephila maculata</name>
    <dbReference type="NCBI Taxonomy" id="299642"/>
    <lineage>
        <taxon>Eukaryota</taxon>
        <taxon>Metazoa</taxon>
        <taxon>Ecdysozoa</taxon>
        <taxon>Arthropoda</taxon>
        <taxon>Chelicerata</taxon>
        <taxon>Arachnida</taxon>
        <taxon>Araneae</taxon>
        <taxon>Araneomorphae</taxon>
        <taxon>Entelegynae</taxon>
        <taxon>Araneoidea</taxon>
        <taxon>Nephilidae</taxon>
        <taxon>Nephila</taxon>
    </lineage>
</organism>
<evidence type="ECO:0000313" key="2">
    <source>
        <dbReference type="Proteomes" id="UP000887013"/>
    </source>
</evidence>
<dbReference type="Proteomes" id="UP000887013">
    <property type="component" value="Unassembled WGS sequence"/>
</dbReference>
<accession>A0A8X6U2W5</accession>
<reference evidence="1" key="1">
    <citation type="submission" date="2020-08" db="EMBL/GenBank/DDBJ databases">
        <title>Multicomponent nature underlies the extraordinary mechanical properties of spider dragline silk.</title>
        <authorList>
            <person name="Kono N."/>
            <person name="Nakamura H."/>
            <person name="Mori M."/>
            <person name="Yoshida Y."/>
            <person name="Ohtoshi R."/>
            <person name="Malay A.D."/>
            <person name="Moran D.A.P."/>
            <person name="Tomita M."/>
            <person name="Numata K."/>
            <person name="Arakawa K."/>
        </authorList>
    </citation>
    <scope>NUCLEOTIDE SEQUENCE</scope>
</reference>
<name>A0A8X6U2W5_NEPPI</name>
<dbReference type="EMBL" id="BMAW01022125">
    <property type="protein sequence ID" value="GFT76373.1"/>
    <property type="molecule type" value="Genomic_DNA"/>
</dbReference>
<comment type="caution">
    <text evidence="1">The sequence shown here is derived from an EMBL/GenBank/DDBJ whole genome shotgun (WGS) entry which is preliminary data.</text>
</comment>
<proteinExistence type="predicted"/>
<sequence length="97" mass="10736">MLPIETGGPRDTNLFLPVAKLLKKTNSERKVGQTRFKRAVGLIRSKEEKFRGNGGRTSLVGMEQNLAGKVEKERLCLPVLFSNRRRAQCGLGGPLDV</sequence>
<dbReference type="AlphaFoldDB" id="A0A8X6U2W5"/>
<protein>
    <submittedName>
        <fullName evidence="1">Uncharacterized protein</fullName>
    </submittedName>
</protein>
<gene>
    <name evidence="1" type="ORF">NPIL_318301</name>
</gene>
<keyword evidence="2" id="KW-1185">Reference proteome</keyword>